<keyword evidence="4" id="KW-0804">Transcription</keyword>
<evidence type="ECO:0000256" key="4">
    <source>
        <dbReference type="ARBA" id="ARBA00023163"/>
    </source>
</evidence>
<evidence type="ECO:0000256" key="3">
    <source>
        <dbReference type="ARBA" id="ARBA00023125"/>
    </source>
</evidence>
<dbReference type="SMART" id="SM00432">
    <property type="entry name" value="MADS"/>
    <property type="match status" value="1"/>
</dbReference>
<dbReference type="GO" id="GO:0005634">
    <property type="term" value="C:nucleus"/>
    <property type="evidence" value="ECO:0007669"/>
    <property type="project" value="UniProtKB-SubCell"/>
</dbReference>
<dbReference type="Gene3D" id="3.40.1810.10">
    <property type="entry name" value="Transcription factor, MADS-box"/>
    <property type="match status" value="1"/>
</dbReference>
<reference evidence="8" key="2">
    <citation type="submission" date="2015-06" db="UniProtKB">
        <authorList>
            <consortium name="EnsemblPlants"/>
        </authorList>
    </citation>
    <scope>IDENTIFICATION</scope>
    <source>
        <strain evidence="8">DM1-3 516 R44</strain>
    </source>
</reference>
<reference evidence="9" key="1">
    <citation type="journal article" date="2011" name="Nature">
        <title>Genome sequence and analysis of the tuber crop potato.</title>
        <authorList>
            <consortium name="The Potato Genome Sequencing Consortium"/>
        </authorList>
    </citation>
    <scope>NUCLEOTIDE SEQUENCE [LARGE SCALE GENOMIC DNA]</scope>
    <source>
        <strain evidence="9">cv. DM1-3 516 R44</strain>
    </source>
</reference>
<evidence type="ECO:0000256" key="2">
    <source>
        <dbReference type="ARBA" id="ARBA00023015"/>
    </source>
</evidence>
<keyword evidence="6" id="KW-0175">Coiled coil</keyword>
<evidence type="ECO:0000256" key="1">
    <source>
        <dbReference type="ARBA" id="ARBA00004123"/>
    </source>
</evidence>
<evidence type="ECO:0000256" key="5">
    <source>
        <dbReference type="ARBA" id="ARBA00023242"/>
    </source>
</evidence>
<dbReference type="PROSITE" id="PS50066">
    <property type="entry name" value="MADS_BOX_2"/>
    <property type="match status" value="1"/>
</dbReference>
<dbReference type="HOGENOM" id="CLU_053053_6_1_1"/>
<proteinExistence type="predicted"/>
<dbReference type="InterPro" id="IPR002100">
    <property type="entry name" value="TF_MADSbox"/>
</dbReference>
<dbReference type="PaxDb" id="4113-PGSC0003DMT400061724"/>
<dbReference type="Proteomes" id="UP000011115">
    <property type="component" value="Unassembled WGS sequence"/>
</dbReference>
<dbReference type="EnsemblPlants" id="PGSC0003DMT400061724">
    <property type="protein sequence ID" value="PGSC0003DMT400061724"/>
    <property type="gene ID" value="PGSC0003DMG400024023"/>
</dbReference>
<organism evidence="8 9">
    <name type="scientific">Solanum tuberosum</name>
    <name type="common">Potato</name>
    <dbReference type="NCBI Taxonomy" id="4113"/>
    <lineage>
        <taxon>Eukaryota</taxon>
        <taxon>Viridiplantae</taxon>
        <taxon>Streptophyta</taxon>
        <taxon>Embryophyta</taxon>
        <taxon>Tracheophyta</taxon>
        <taxon>Spermatophyta</taxon>
        <taxon>Magnoliopsida</taxon>
        <taxon>eudicotyledons</taxon>
        <taxon>Gunneridae</taxon>
        <taxon>Pentapetalae</taxon>
        <taxon>asterids</taxon>
        <taxon>lamiids</taxon>
        <taxon>Solanales</taxon>
        <taxon>Solanaceae</taxon>
        <taxon>Solanoideae</taxon>
        <taxon>Solaneae</taxon>
        <taxon>Solanum</taxon>
    </lineage>
</organism>
<keyword evidence="2" id="KW-0805">Transcription regulation</keyword>
<comment type="subcellular location">
    <subcellularLocation>
        <location evidence="1">Nucleus</location>
    </subcellularLocation>
</comment>
<dbReference type="eggNOG" id="KOG0014">
    <property type="taxonomic scope" value="Eukaryota"/>
</dbReference>
<keyword evidence="9" id="KW-1185">Reference proteome</keyword>
<dbReference type="GO" id="GO:0000978">
    <property type="term" value="F:RNA polymerase II cis-regulatory region sequence-specific DNA binding"/>
    <property type="evidence" value="ECO:0000318"/>
    <property type="project" value="GO_Central"/>
</dbReference>
<keyword evidence="3" id="KW-0238">DNA-binding</keyword>
<dbReference type="InParanoid" id="M1C7X3"/>
<dbReference type="FunCoup" id="M1C7X3">
    <property type="interactions" value="102"/>
</dbReference>
<dbReference type="GO" id="GO:0000981">
    <property type="term" value="F:DNA-binding transcription factor activity, RNA polymerase II-specific"/>
    <property type="evidence" value="ECO:0000318"/>
    <property type="project" value="GO_Central"/>
</dbReference>
<keyword evidence="5" id="KW-0539">Nucleus</keyword>
<feature type="domain" description="MADS-box" evidence="7">
    <location>
        <begin position="1"/>
        <end position="49"/>
    </location>
</feature>
<evidence type="ECO:0000256" key="6">
    <source>
        <dbReference type="SAM" id="Coils"/>
    </source>
</evidence>
<dbReference type="InterPro" id="IPR036879">
    <property type="entry name" value="TF_MADSbox_sf"/>
</dbReference>
<protein>
    <submittedName>
        <fullName evidence="8">Mads box protein</fullName>
    </submittedName>
</protein>
<dbReference type="GO" id="GO:0046983">
    <property type="term" value="F:protein dimerization activity"/>
    <property type="evidence" value="ECO:0007669"/>
    <property type="project" value="InterPro"/>
</dbReference>
<feature type="coiled-coil region" evidence="6">
    <location>
        <begin position="80"/>
        <end position="114"/>
    </location>
</feature>
<dbReference type="GO" id="GO:0006357">
    <property type="term" value="P:regulation of transcription by RNA polymerase II"/>
    <property type="evidence" value="ECO:0000318"/>
    <property type="project" value="GO_Central"/>
</dbReference>
<dbReference type="PANTHER" id="PTHR48019">
    <property type="entry name" value="SERUM RESPONSE FACTOR HOMOLOG"/>
    <property type="match status" value="1"/>
</dbReference>
<dbReference type="PRINTS" id="PR00404">
    <property type="entry name" value="MADSDOMAIN"/>
</dbReference>
<sequence length="383" mass="42887">MVRKKVKLAFMENNTERRVSYRKRQKGFLSKARELNTLCDVELATLVNSPYHNEPEVFPNHEAATGMFTKFIDLPEEKKLKNMKTHEKITEKRIEKIEKELEKVRKENKKMEYTNQMYGLLNGEEMPNSWHPEDLNDLCYVINKNLKLITDGIKAKTHEEGSTSNAPQPIAAPMDSSGTSFDMSWAPLLAPFDDPVLSEIPLLVSSTVPSGTNFERPRAPLNLVPDATPTSMVPLTAPLMVPSNAPPQIPQFMFPLTTSPQMVPLVDLSQVPSLLSSQRYPEMAYPILPTTMAYPIPSPMITPPMSNLVFPPTAPQIDPLMNIPSMSASVSMDNNVDGSLGIPQSPSFSELLSLNDDEIMTLLDDISFDINVHDSNHHHHNNL</sequence>
<dbReference type="OMA" id="PMVANSP"/>
<accession>M1C7X3</accession>
<dbReference type="CDD" id="cd00266">
    <property type="entry name" value="MADS_SRF_like"/>
    <property type="match status" value="1"/>
</dbReference>
<dbReference type="Gramene" id="PGSC0003DMT400061724">
    <property type="protein sequence ID" value="PGSC0003DMT400061724"/>
    <property type="gene ID" value="PGSC0003DMG400024023"/>
</dbReference>
<dbReference type="SUPFAM" id="SSF55455">
    <property type="entry name" value="SRF-like"/>
    <property type="match status" value="1"/>
</dbReference>
<dbReference type="GO" id="GO:0045944">
    <property type="term" value="P:positive regulation of transcription by RNA polymerase II"/>
    <property type="evidence" value="ECO:0007669"/>
    <property type="project" value="InterPro"/>
</dbReference>
<dbReference type="AlphaFoldDB" id="M1C7X3"/>
<evidence type="ECO:0000259" key="7">
    <source>
        <dbReference type="PROSITE" id="PS50066"/>
    </source>
</evidence>
<dbReference type="InterPro" id="IPR050142">
    <property type="entry name" value="MADS-box/MEF2_TF"/>
</dbReference>
<dbReference type="Pfam" id="PF00319">
    <property type="entry name" value="SRF-TF"/>
    <property type="match status" value="1"/>
</dbReference>
<name>M1C7X3_SOLTU</name>
<dbReference type="InterPro" id="IPR033897">
    <property type="entry name" value="SRF-like_MADS-box"/>
</dbReference>
<evidence type="ECO:0000313" key="9">
    <source>
        <dbReference type="Proteomes" id="UP000011115"/>
    </source>
</evidence>
<evidence type="ECO:0000313" key="8">
    <source>
        <dbReference type="EnsemblPlants" id="PGSC0003DMT400061724"/>
    </source>
</evidence>